<keyword evidence="1" id="KW-1133">Transmembrane helix</keyword>
<reference evidence="2" key="1">
    <citation type="submission" date="2018-04" db="EMBL/GenBank/DDBJ databases">
        <title>Transcriptome assembly of Sipha flava.</title>
        <authorList>
            <person name="Scully E.D."/>
            <person name="Geib S.M."/>
            <person name="Palmer N.A."/>
            <person name="Koch K."/>
            <person name="Bradshaw J."/>
            <person name="Heng-Moss T."/>
            <person name="Sarath G."/>
        </authorList>
    </citation>
    <scope>NUCLEOTIDE SEQUENCE</scope>
</reference>
<evidence type="ECO:0000313" key="2">
    <source>
        <dbReference type="EMBL" id="MBY81816.1"/>
    </source>
</evidence>
<evidence type="ECO:0000256" key="1">
    <source>
        <dbReference type="SAM" id="Phobius"/>
    </source>
</evidence>
<feature type="transmembrane region" description="Helical" evidence="1">
    <location>
        <begin position="103"/>
        <end position="120"/>
    </location>
</feature>
<gene>
    <name evidence="2" type="ORF">g.117449</name>
</gene>
<keyword evidence="1" id="KW-0812">Transmembrane</keyword>
<protein>
    <submittedName>
        <fullName evidence="2">Uncharacterized protein</fullName>
    </submittedName>
</protein>
<dbReference type="EMBL" id="GGMS01012613">
    <property type="protein sequence ID" value="MBY81816.1"/>
    <property type="molecule type" value="Transcribed_RNA"/>
</dbReference>
<name>A0A2S2QVM7_9HEMI</name>
<feature type="transmembrane region" description="Helical" evidence="1">
    <location>
        <begin position="71"/>
        <end position="91"/>
    </location>
</feature>
<dbReference type="AlphaFoldDB" id="A0A2S2QVM7"/>
<accession>A0A2S2QVM7</accession>
<sequence>MTVASSGDSIVYINCICTTRRRTGIDCIDVIQYIETRLIQSFCRSHRGRHIFFCEHENCSGSCVRIRPFNLTIRHCITLCSNFIIIIYYWYHTQVTNINHYNIINYIRNIIYLNYIFYYGNTEKNRYTKLFV</sequence>
<proteinExistence type="predicted"/>
<keyword evidence="1" id="KW-0472">Membrane</keyword>
<organism evidence="2">
    <name type="scientific">Sipha flava</name>
    <name type="common">yellow sugarcane aphid</name>
    <dbReference type="NCBI Taxonomy" id="143950"/>
    <lineage>
        <taxon>Eukaryota</taxon>
        <taxon>Metazoa</taxon>
        <taxon>Ecdysozoa</taxon>
        <taxon>Arthropoda</taxon>
        <taxon>Hexapoda</taxon>
        <taxon>Insecta</taxon>
        <taxon>Pterygota</taxon>
        <taxon>Neoptera</taxon>
        <taxon>Paraneoptera</taxon>
        <taxon>Hemiptera</taxon>
        <taxon>Sternorrhyncha</taxon>
        <taxon>Aphidomorpha</taxon>
        <taxon>Aphidoidea</taxon>
        <taxon>Aphididae</taxon>
        <taxon>Sipha</taxon>
    </lineage>
</organism>